<dbReference type="EMBL" id="ASSP01000003">
    <property type="protein sequence ID" value="EOS16534.1"/>
    <property type="molecule type" value="Genomic_DNA"/>
</dbReference>
<reference evidence="5 7" key="2">
    <citation type="submission" date="2019-04" db="EMBL/GenBank/DDBJ databases">
        <title>Microbes associate with the intestines of laboratory mice.</title>
        <authorList>
            <person name="Navarre W."/>
            <person name="Wong E."/>
            <person name="Huang K."/>
            <person name="Tropini C."/>
            <person name="Ng K."/>
            <person name="Yu B."/>
        </authorList>
    </citation>
    <scope>NUCLEOTIDE SEQUENCE [LARGE SCALE GENOMIC DNA]</scope>
    <source>
        <strain evidence="5 7">NM22_B1</strain>
    </source>
</reference>
<dbReference type="Proteomes" id="UP000310760">
    <property type="component" value="Unassembled WGS sequence"/>
</dbReference>
<dbReference type="HOGENOM" id="CLU_072746_0_0_10"/>
<dbReference type="Gene3D" id="2.160.20.120">
    <property type="match status" value="1"/>
</dbReference>
<evidence type="ECO:0000313" key="5">
    <source>
        <dbReference type="EMBL" id="TGY71541.1"/>
    </source>
</evidence>
<dbReference type="PROSITE" id="PS51257">
    <property type="entry name" value="PROKAR_LIPOPROTEIN"/>
    <property type="match status" value="1"/>
</dbReference>
<organism evidence="4 6">
    <name type="scientific">Phocaeicola sartorii</name>
    <dbReference type="NCBI Taxonomy" id="671267"/>
    <lineage>
        <taxon>Bacteria</taxon>
        <taxon>Pseudomonadati</taxon>
        <taxon>Bacteroidota</taxon>
        <taxon>Bacteroidia</taxon>
        <taxon>Bacteroidales</taxon>
        <taxon>Bacteroidaceae</taxon>
        <taxon>Phocaeicola</taxon>
    </lineage>
</organism>
<feature type="domain" description="Putative auto-transporter adhesin head GIN" evidence="3">
    <location>
        <begin position="41"/>
        <end position="205"/>
    </location>
</feature>
<keyword evidence="2" id="KW-0732">Signal</keyword>
<dbReference type="PANTHER" id="PTHR39200">
    <property type="entry name" value="HYPOTHETICAL EXPORTED PROTEIN"/>
    <property type="match status" value="1"/>
</dbReference>
<evidence type="ECO:0000256" key="2">
    <source>
        <dbReference type="SAM" id="SignalP"/>
    </source>
</evidence>
<dbReference type="AlphaFoldDB" id="R9ILL7"/>
<evidence type="ECO:0000256" key="1">
    <source>
        <dbReference type="SAM" id="MobiDB-lite"/>
    </source>
</evidence>
<accession>R9ILL7</accession>
<protein>
    <submittedName>
        <fullName evidence="5">DUF2807 domain-containing protein</fullName>
    </submittedName>
</protein>
<gene>
    <name evidence="4" type="ORF">C802_00213</name>
    <name evidence="5" type="ORF">E5339_06365</name>
</gene>
<dbReference type="RefSeq" id="WP_016274701.1">
    <property type="nucleotide sequence ID" value="NZ_CAOOJZ010000007.1"/>
</dbReference>
<dbReference type="PANTHER" id="PTHR39200:SF1">
    <property type="entry name" value="AUTO-TRANSPORTER ADHESIN HEAD GIN DOMAIN-CONTAINING PROTEIN-RELATED"/>
    <property type="match status" value="1"/>
</dbReference>
<dbReference type="EMBL" id="SRYJ01000011">
    <property type="protein sequence ID" value="TGY71541.1"/>
    <property type="molecule type" value="Genomic_DNA"/>
</dbReference>
<dbReference type="STRING" id="1235788.C802_00213"/>
<keyword evidence="6" id="KW-1185">Reference proteome</keyword>
<evidence type="ECO:0000313" key="6">
    <source>
        <dbReference type="Proteomes" id="UP000014200"/>
    </source>
</evidence>
<feature type="region of interest" description="Disordered" evidence="1">
    <location>
        <begin position="265"/>
        <end position="284"/>
    </location>
</feature>
<evidence type="ECO:0000313" key="7">
    <source>
        <dbReference type="Proteomes" id="UP000310760"/>
    </source>
</evidence>
<name>R9ILL7_9BACT</name>
<comment type="caution">
    <text evidence="4">The sequence shown here is derived from an EMBL/GenBank/DDBJ whole genome shotgun (WGS) entry which is preliminary data.</text>
</comment>
<dbReference type="Proteomes" id="UP000014200">
    <property type="component" value="Unassembled WGS sequence"/>
</dbReference>
<feature type="chain" id="PRO_5044738464" evidence="2">
    <location>
        <begin position="23"/>
        <end position="284"/>
    </location>
</feature>
<dbReference type="GeneID" id="82151919"/>
<reference evidence="4 6" key="1">
    <citation type="submission" date="2013-04" db="EMBL/GenBank/DDBJ databases">
        <title>The Genome Sequence of Bacteroides massiliensis dnLKV3.</title>
        <authorList>
            <consortium name="The Broad Institute Genomics Platform"/>
            <consortium name="The Broad Institute Genome Sequencing Center for Infectious Disease"/>
            <person name="Earl A."/>
            <person name="Xavier R."/>
            <person name="Kuhn K."/>
            <person name="Stappenbeck T."/>
            <person name="Walker B."/>
            <person name="Young S."/>
            <person name="Zeng Q."/>
            <person name="Gargeya S."/>
            <person name="Fitzgerald M."/>
            <person name="Haas B."/>
            <person name="Abouelleil A."/>
            <person name="Allen A.W."/>
            <person name="Alvarado L."/>
            <person name="Arachchi H.M."/>
            <person name="Berlin A.M."/>
            <person name="Chapman S.B."/>
            <person name="Gainer-Dewar J."/>
            <person name="Goldberg J."/>
            <person name="Griggs A."/>
            <person name="Gujja S."/>
            <person name="Hansen M."/>
            <person name="Howarth C."/>
            <person name="Imamovic A."/>
            <person name="Ireland A."/>
            <person name="Larimer J."/>
            <person name="McCowan C."/>
            <person name="Murphy C."/>
            <person name="Pearson M."/>
            <person name="Poon T.W."/>
            <person name="Priest M."/>
            <person name="Roberts A."/>
            <person name="Saif S."/>
            <person name="Shea T."/>
            <person name="Sisk P."/>
            <person name="Sykes S."/>
            <person name="Wortman J."/>
            <person name="Nusbaum C."/>
            <person name="Birren B."/>
        </authorList>
    </citation>
    <scope>NUCLEOTIDE SEQUENCE [LARGE SCALE GENOMIC DNA]</scope>
    <source>
        <strain evidence="4">DnLKV3</strain>
        <strain evidence="6">dnLKV3</strain>
    </source>
</reference>
<proteinExistence type="predicted"/>
<feature type="signal peptide" evidence="2">
    <location>
        <begin position="1"/>
        <end position="22"/>
    </location>
</feature>
<sequence>MRNLVSTLMAVTLMLVSVTACAERIIPSKNYVTRKVNVGSFNAISTSSSVDVIYTQSSGGQHVEIYAPDNLVDYIDVRVEGGVLKVGFKSPGNNFSINGKHKKEVRVSAPAVNSLKASSSGDIIIKNGLKTNGKVTVKASSSGDVTGGAVSCDDFVATANSSGDVVLEKVSCTNFSADASSSGDVSIKNLNAANVSADASSSGDVVLVGSCENASYRASSSGDVKAKGMKAVNVSASASSSGDVECYVTGSLTAKASSSGEVAYKGNPKDINFSPKRGLRKINE</sequence>
<evidence type="ECO:0000259" key="3">
    <source>
        <dbReference type="Pfam" id="PF10988"/>
    </source>
</evidence>
<dbReference type="InterPro" id="IPR021255">
    <property type="entry name" value="DUF2807"/>
</dbReference>
<dbReference type="PATRIC" id="fig|1235788.3.peg.207"/>
<dbReference type="Pfam" id="PF10988">
    <property type="entry name" value="DUF2807"/>
    <property type="match status" value="1"/>
</dbReference>
<dbReference type="OrthoDB" id="680270at2"/>
<evidence type="ECO:0000313" key="4">
    <source>
        <dbReference type="EMBL" id="EOS16534.1"/>
    </source>
</evidence>